<feature type="transmembrane region" description="Helical" evidence="1">
    <location>
        <begin position="6"/>
        <end position="26"/>
    </location>
</feature>
<comment type="caution">
    <text evidence="2">The sequence shown here is derived from an EMBL/GenBank/DDBJ whole genome shotgun (WGS) entry which is preliminary data.</text>
</comment>
<keyword evidence="1" id="KW-0812">Transmembrane</keyword>
<dbReference type="Proteomes" id="UP000483286">
    <property type="component" value="Unassembled WGS sequence"/>
</dbReference>
<proteinExistence type="predicted"/>
<gene>
    <name evidence="2" type="ORF">GO986_16790</name>
</gene>
<dbReference type="EMBL" id="WQLB01000027">
    <property type="protein sequence ID" value="MVN88403.1"/>
    <property type="molecule type" value="Genomic_DNA"/>
</dbReference>
<evidence type="ECO:0000313" key="2">
    <source>
        <dbReference type="EMBL" id="MVN88403.1"/>
    </source>
</evidence>
<organism evidence="2 3">
    <name type="scientific">Deinococcus arboris</name>
    <dbReference type="NCBI Taxonomy" id="2682977"/>
    <lineage>
        <taxon>Bacteria</taxon>
        <taxon>Thermotogati</taxon>
        <taxon>Deinococcota</taxon>
        <taxon>Deinococci</taxon>
        <taxon>Deinococcales</taxon>
        <taxon>Deinococcaceae</taxon>
        <taxon>Deinococcus</taxon>
    </lineage>
</organism>
<dbReference type="AlphaFoldDB" id="A0A7C9MAI5"/>
<keyword evidence="1" id="KW-0472">Membrane</keyword>
<reference evidence="2 3" key="1">
    <citation type="submission" date="2019-12" db="EMBL/GenBank/DDBJ databases">
        <title>Deinococcus sp. HMF7620 Genome sequencing and assembly.</title>
        <authorList>
            <person name="Kang H."/>
            <person name="Kim H."/>
            <person name="Joh K."/>
        </authorList>
    </citation>
    <scope>NUCLEOTIDE SEQUENCE [LARGE SCALE GENOMIC DNA]</scope>
    <source>
        <strain evidence="2 3">HMF7620</strain>
    </source>
</reference>
<evidence type="ECO:0000256" key="1">
    <source>
        <dbReference type="SAM" id="Phobius"/>
    </source>
</evidence>
<protein>
    <submittedName>
        <fullName evidence="2">Uncharacterized protein</fullName>
    </submittedName>
</protein>
<evidence type="ECO:0000313" key="3">
    <source>
        <dbReference type="Proteomes" id="UP000483286"/>
    </source>
</evidence>
<accession>A0A7C9MAI5</accession>
<keyword evidence="3" id="KW-1185">Reference proteome</keyword>
<keyword evidence="1" id="KW-1133">Transmembrane helix</keyword>
<feature type="transmembrane region" description="Helical" evidence="1">
    <location>
        <begin position="33"/>
        <end position="51"/>
    </location>
</feature>
<sequence>MAQEMLNALLLPLLFSMASGTFIFLYRPEQRGQGLLILTLFQLVGAAGYAMQPTTELLALLSAHALAVLVMLTRHLQTPVPVPQASRDQ</sequence>
<name>A0A7C9MAI5_9DEIO</name>